<gene>
    <name evidence="1" type="ORF">TSPGSL018_8363</name>
</gene>
<reference evidence="1" key="1">
    <citation type="submission" date="2014-05" db="EMBL/GenBank/DDBJ databases">
        <title>The transcriptome of the halophilic microalga Tetraselmis sp. GSL018 isolated from the Great Salt Lake, Utah.</title>
        <authorList>
            <person name="Jinkerson R.E."/>
            <person name="D'Adamo S."/>
            <person name="Posewitz M.C."/>
        </authorList>
    </citation>
    <scope>NUCLEOTIDE SEQUENCE</scope>
    <source>
        <strain evidence="1">GSL018</strain>
    </source>
</reference>
<protein>
    <submittedName>
        <fullName evidence="1">Uncharacterized protein</fullName>
    </submittedName>
</protein>
<evidence type="ECO:0000313" key="1">
    <source>
        <dbReference type="EMBL" id="JAC81243.1"/>
    </source>
</evidence>
<accession>A0A061SAG2</accession>
<dbReference type="AlphaFoldDB" id="A0A061SAG2"/>
<name>A0A061SAG2_9CHLO</name>
<dbReference type="EMBL" id="GBEZ01003929">
    <property type="protein sequence ID" value="JAC81243.1"/>
    <property type="molecule type" value="Transcribed_RNA"/>
</dbReference>
<sequence>MEDAAERRQRLQLLRKRAEQPGNCSSSQTQALANPLVDEVSNQYREPFPRPEFTFYRFVKSQSLCVWLRTGA</sequence>
<proteinExistence type="predicted"/>
<organism evidence="1">
    <name type="scientific">Tetraselmis sp. GSL018</name>
    <dbReference type="NCBI Taxonomy" id="582737"/>
    <lineage>
        <taxon>Eukaryota</taxon>
        <taxon>Viridiplantae</taxon>
        <taxon>Chlorophyta</taxon>
        <taxon>core chlorophytes</taxon>
        <taxon>Chlorodendrophyceae</taxon>
        <taxon>Chlorodendrales</taxon>
        <taxon>Chlorodendraceae</taxon>
        <taxon>Tetraselmis</taxon>
    </lineage>
</organism>